<feature type="region of interest" description="Disordered" evidence="1">
    <location>
        <begin position="46"/>
        <end position="68"/>
    </location>
</feature>
<feature type="region of interest" description="Disordered" evidence="1">
    <location>
        <begin position="1"/>
        <end position="34"/>
    </location>
</feature>
<name>A0AAD7D309_MYCRO</name>
<organism evidence="2 3">
    <name type="scientific">Mycena rosella</name>
    <name type="common">Pink bonnet</name>
    <name type="synonym">Agaricus rosellus</name>
    <dbReference type="NCBI Taxonomy" id="1033263"/>
    <lineage>
        <taxon>Eukaryota</taxon>
        <taxon>Fungi</taxon>
        <taxon>Dikarya</taxon>
        <taxon>Basidiomycota</taxon>
        <taxon>Agaricomycotina</taxon>
        <taxon>Agaricomycetes</taxon>
        <taxon>Agaricomycetidae</taxon>
        <taxon>Agaricales</taxon>
        <taxon>Marasmiineae</taxon>
        <taxon>Mycenaceae</taxon>
        <taxon>Mycena</taxon>
    </lineage>
</organism>
<evidence type="ECO:0000313" key="3">
    <source>
        <dbReference type="Proteomes" id="UP001221757"/>
    </source>
</evidence>
<proteinExistence type="predicted"/>
<dbReference type="EMBL" id="JARKIE010000148">
    <property type="protein sequence ID" value="KAJ7675454.1"/>
    <property type="molecule type" value="Genomic_DNA"/>
</dbReference>
<evidence type="ECO:0000256" key="1">
    <source>
        <dbReference type="SAM" id="MobiDB-lite"/>
    </source>
</evidence>
<protein>
    <submittedName>
        <fullName evidence="2">Uncharacterized protein</fullName>
    </submittedName>
</protein>
<sequence>MLKELAKWPRKRPREPGGPGTSIKAPVRQPSELSRNRFTLFRKKEVVAQETQPASAPSEQPERRPSRSALDVTAFTAKMLLAACDVPVLNILKPVAGLADLWLQQTQAVRNNKEAAARLERKAAHVADLVIRSVALGSVVGEKLEEILRTLEEIALYSDSIDPTVCISDPKFKFASNSKRKLKSWLLATQEQDRIESLDARLDDALAIFTAATNLSTRDDLARLQNQLDSHYRREDRITLQNVPPL</sequence>
<keyword evidence="3" id="KW-1185">Reference proteome</keyword>
<dbReference type="CDD" id="cd21037">
    <property type="entry name" value="MLKL_NTD"/>
    <property type="match status" value="1"/>
</dbReference>
<feature type="compositionally biased region" description="Polar residues" evidence="1">
    <location>
        <begin position="49"/>
        <end position="58"/>
    </location>
</feature>
<dbReference type="InterPro" id="IPR059179">
    <property type="entry name" value="MLKL-like_MCAfunc"/>
</dbReference>
<comment type="caution">
    <text evidence="2">The sequence shown here is derived from an EMBL/GenBank/DDBJ whole genome shotgun (WGS) entry which is preliminary data.</text>
</comment>
<gene>
    <name evidence="2" type="ORF">B0H17DRAFT_1140224</name>
</gene>
<accession>A0AAD7D309</accession>
<dbReference type="AlphaFoldDB" id="A0AAD7D309"/>
<reference evidence="2" key="1">
    <citation type="submission" date="2023-03" db="EMBL/GenBank/DDBJ databases">
        <title>Massive genome expansion in bonnet fungi (Mycena s.s.) driven by repeated elements and novel gene families across ecological guilds.</title>
        <authorList>
            <consortium name="Lawrence Berkeley National Laboratory"/>
            <person name="Harder C.B."/>
            <person name="Miyauchi S."/>
            <person name="Viragh M."/>
            <person name="Kuo A."/>
            <person name="Thoen E."/>
            <person name="Andreopoulos B."/>
            <person name="Lu D."/>
            <person name="Skrede I."/>
            <person name="Drula E."/>
            <person name="Henrissat B."/>
            <person name="Morin E."/>
            <person name="Kohler A."/>
            <person name="Barry K."/>
            <person name="LaButti K."/>
            <person name="Morin E."/>
            <person name="Salamov A."/>
            <person name="Lipzen A."/>
            <person name="Mereny Z."/>
            <person name="Hegedus B."/>
            <person name="Baldrian P."/>
            <person name="Stursova M."/>
            <person name="Weitz H."/>
            <person name="Taylor A."/>
            <person name="Grigoriev I.V."/>
            <person name="Nagy L.G."/>
            <person name="Martin F."/>
            <person name="Kauserud H."/>
        </authorList>
    </citation>
    <scope>NUCLEOTIDE SEQUENCE</scope>
    <source>
        <strain evidence="2">CBHHK067</strain>
    </source>
</reference>
<dbReference type="Proteomes" id="UP001221757">
    <property type="component" value="Unassembled WGS sequence"/>
</dbReference>
<evidence type="ECO:0000313" key="2">
    <source>
        <dbReference type="EMBL" id="KAJ7675454.1"/>
    </source>
</evidence>